<evidence type="ECO:0000313" key="3">
    <source>
        <dbReference type="EMBL" id="MDU0338981.1"/>
    </source>
</evidence>
<dbReference type="RefSeq" id="WP_316016898.1">
    <property type="nucleotide sequence ID" value="NZ_JAWDID010000003.1"/>
</dbReference>
<proteinExistence type="predicted"/>
<sequence length="145" mass="16000">MAKGVHHEFGAGAGHDDGEGSSDRSFGFVFAAVFALIGLYNAWHHGRAWPWLALIAAGFLAVALIRPALLARLNRLWMKFGLLLAMIINPIVLGILFFLVFTPMALVARLVGKDFLKLRSQPEAKSYWVVRDPPGPEPVSMKDQF</sequence>
<protein>
    <submittedName>
        <fullName evidence="3">SxtJ family membrane protein</fullName>
    </submittedName>
</protein>
<dbReference type="EMBL" id="JAWDID010000003">
    <property type="protein sequence ID" value="MDU0338981.1"/>
    <property type="molecule type" value="Genomic_DNA"/>
</dbReference>
<evidence type="ECO:0000256" key="1">
    <source>
        <dbReference type="SAM" id="MobiDB-lite"/>
    </source>
</evidence>
<feature type="transmembrane region" description="Helical" evidence="2">
    <location>
        <begin position="81"/>
        <end position="108"/>
    </location>
</feature>
<organism evidence="3 4">
    <name type="scientific">Bosea rubneri</name>
    <dbReference type="NCBI Taxonomy" id="3075434"/>
    <lineage>
        <taxon>Bacteria</taxon>
        <taxon>Pseudomonadati</taxon>
        <taxon>Pseudomonadota</taxon>
        <taxon>Alphaproteobacteria</taxon>
        <taxon>Hyphomicrobiales</taxon>
        <taxon>Boseaceae</taxon>
        <taxon>Bosea</taxon>
    </lineage>
</organism>
<keyword evidence="2" id="KW-1133">Transmembrane helix</keyword>
<evidence type="ECO:0000256" key="2">
    <source>
        <dbReference type="SAM" id="Phobius"/>
    </source>
</evidence>
<feature type="transmembrane region" description="Helical" evidence="2">
    <location>
        <begin position="25"/>
        <end position="43"/>
    </location>
</feature>
<evidence type="ECO:0000313" key="4">
    <source>
        <dbReference type="Proteomes" id="UP001254257"/>
    </source>
</evidence>
<name>A0ABU3S2Q0_9HYPH</name>
<accession>A0ABU3S2Q0</accession>
<gene>
    <name evidence="3" type="ORF">RKE40_03780</name>
</gene>
<dbReference type="Pfam" id="PF19588">
    <property type="entry name" value="SxtJ"/>
    <property type="match status" value="1"/>
</dbReference>
<feature type="transmembrane region" description="Helical" evidence="2">
    <location>
        <begin position="49"/>
        <end position="69"/>
    </location>
</feature>
<keyword evidence="4" id="KW-1185">Reference proteome</keyword>
<reference evidence="3 4" key="1">
    <citation type="submission" date="2023-09" db="EMBL/GenBank/DDBJ databases">
        <title>Whole genome shotgun sequencing (WGS) of Bosea sp. ZW T0_25, isolated from stored onions (Allium cepa).</title>
        <authorList>
            <person name="Stoll D.A."/>
            <person name="Huch M."/>
        </authorList>
    </citation>
    <scope>NUCLEOTIDE SEQUENCE [LARGE SCALE GENOMIC DNA]</scope>
    <source>
        <strain evidence="3 4">ZW T0_25</strain>
    </source>
</reference>
<keyword evidence="2" id="KW-0472">Membrane</keyword>
<dbReference type="Proteomes" id="UP001254257">
    <property type="component" value="Unassembled WGS sequence"/>
</dbReference>
<comment type="caution">
    <text evidence="3">The sequence shown here is derived from an EMBL/GenBank/DDBJ whole genome shotgun (WGS) entry which is preliminary data.</text>
</comment>
<dbReference type="InterPro" id="IPR045781">
    <property type="entry name" value="SxtJ"/>
</dbReference>
<keyword evidence="2" id="KW-0812">Transmembrane</keyword>
<feature type="region of interest" description="Disordered" evidence="1">
    <location>
        <begin position="1"/>
        <end position="20"/>
    </location>
</feature>